<dbReference type="GO" id="GO:0045087">
    <property type="term" value="P:innate immune response"/>
    <property type="evidence" value="ECO:0007669"/>
    <property type="project" value="UniProtKB-KW"/>
</dbReference>
<dbReference type="GO" id="GO:0006959">
    <property type="term" value="P:humoral immune response"/>
    <property type="evidence" value="ECO:0007669"/>
    <property type="project" value="TreeGrafter"/>
</dbReference>
<dbReference type="PANTHER" id="PTHR13645">
    <property type="entry name" value="DEFENSIN"/>
    <property type="match status" value="1"/>
</dbReference>
<dbReference type="Gene3D" id="3.30.30.10">
    <property type="entry name" value="Knottin, scorpion toxin-like"/>
    <property type="match status" value="1"/>
</dbReference>
<evidence type="ECO:0000256" key="1">
    <source>
        <dbReference type="ARBA" id="ARBA00004613"/>
    </source>
</evidence>
<dbReference type="EMBL" id="KY705389">
    <property type="protein sequence ID" value="ARW29615.1"/>
    <property type="molecule type" value="mRNA"/>
</dbReference>
<keyword evidence="3" id="KW-0399">Innate immunity</keyword>
<dbReference type="SMART" id="SM00505">
    <property type="entry name" value="Knot1"/>
    <property type="match status" value="1"/>
</dbReference>
<dbReference type="InterPro" id="IPR003614">
    <property type="entry name" value="Knottins"/>
</dbReference>
<reference evidence="10" key="2">
    <citation type="submission" date="2017-03" db="EMBL/GenBank/DDBJ databases">
        <authorList>
            <person name="Afonso C.L."/>
            <person name="Miller P.J."/>
            <person name="Scott M.A."/>
            <person name="Spackman E."/>
            <person name="Goraichik I."/>
            <person name="Dimitrov K.M."/>
            <person name="Suarez D.L."/>
            <person name="Swayne D.E."/>
        </authorList>
    </citation>
    <scope>NUCLEOTIDE SEQUENCE</scope>
    <source>
        <strain evidence="10">C38544_g1</strain>
    </source>
</reference>
<dbReference type="AlphaFoldDB" id="A0A1Z1JMZ0"/>
<dbReference type="SUPFAM" id="SSF57095">
    <property type="entry name" value="Scorpion toxin-like"/>
    <property type="match status" value="1"/>
</dbReference>
<evidence type="ECO:0000256" key="5">
    <source>
        <dbReference type="ARBA" id="ARBA00022940"/>
    </source>
</evidence>
<keyword evidence="2" id="KW-0964">Secreted</keyword>
<evidence type="ECO:0000256" key="8">
    <source>
        <dbReference type="SAM" id="MobiDB-lite"/>
    </source>
</evidence>
<evidence type="ECO:0000259" key="9">
    <source>
        <dbReference type="PROSITE" id="PS51378"/>
    </source>
</evidence>
<comment type="subcellular location">
    <subcellularLocation>
        <location evidence="1">Secreted</location>
    </subcellularLocation>
</comment>
<name>A0A1Z1JMZ0_CORCT</name>
<dbReference type="PANTHER" id="PTHR13645:SF0">
    <property type="entry name" value="DEFENSIN"/>
    <property type="match status" value="1"/>
</dbReference>
<dbReference type="InterPro" id="IPR036574">
    <property type="entry name" value="Scorpion_toxin-like_sf"/>
</dbReference>
<keyword evidence="5" id="KW-0211">Defensin</keyword>
<keyword evidence="5" id="KW-0929">Antimicrobial</keyword>
<dbReference type="Pfam" id="PF01097">
    <property type="entry name" value="Defensin_2"/>
    <property type="match status" value="1"/>
</dbReference>
<dbReference type="GO" id="GO:0042742">
    <property type="term" value="P:defense response to bacterium"/>
    <property type="evidence" value="ECO:0007669"/>
    <property type="project" value="UniProtKB-KW"/>
</dbReference>
<evidence type="ECO:0000256" key="3">
    <source>
        <dbReference type="ARBA" id="ARBA00022588"/>
    </source>
</evidence>
<accession>A0A1Z1JMZ0</accession>
<evidence type="ECO:0000256" key="4">
    <source>
        <dbReference type="ARBA" id="ARBA00022859"/>
    </source>
</evidence>
<dbReference type="InterPro" id="IPR001542">
    <property type="entry name" value="Defensin_invertebrate/fungal"/>
</dbReference>
<feature type="domain" description="Invertebrate defensins family profile" evidence="9">
    <location>
        <begin position="86"/>
        <end position="129"/>
    </location>
</feature>
<keyword evidence="7" id="KW-1015">Disulfide bond</keyword>
<dbReference type="PROSITE" id="PS51378">
    <property type="entry name" value="INVERT_DEFENSINS"/>
    <property type="match status" value="1"/>
</dbReference>
<evidence type="ECO:0000313" key="10">
    <source>
        <dbReference type="EMBL" id="ARW29615.1"/>
    </source>
</evidence>
<sequence>MQSAISDSRTVLSITAIKKHKHKEAIKMKIVVLLAVIVLAQGYPSPDTQDAELIPEPSGPDGLDGHRPESTVQPPTEEDNSPRFKRATCDLMSFQSKWVTPNHAACAAHCLAKGFKGGKCQGTICHCRDKIKWG</sequence>
<dbReference type="GO" id="GO:0005615">
    <property type="term" value="C:extracellular space"/>
    <property type="evidence" value="ECO:0007669"/>
    <property type="project" value="TreeGrafter"/>
</dbReference>
<keyword evidence="4" id="KW-0391">Immunity</keyword>
<evidence type="ECO:0000256" key="2">
    <source>
        <dbReference type="ARBA" id="ARBA00022525"/>
    </source>
</evidence>
<organism evidence="10">
    <name type="scientific">Corythucha ciliata</name>
    <name type="common">Sycamore lace bug</name>
    <name type="synonym">Tingis ciliata</name>
    <dbReference type="NCBI Taxonomy" id="369451"/>
    <lineage>
        <taxon>Eukaryota</taxon>
        <taxon>Metazoa</taxon>
        <taxon>Ecdysozoa</taxon>
        <taxon>Arthropoda</taxon>
        <taxon>Hexapoda</taxon>
        <taxon>Insecta</taxon>
        <taxon>Pterygota</taxon>
        <taxon>Neoptera</taxon>
        <taxon>Paraneoptera</taxon>
        <taxon>Hemiptera</taxon>
        <taxon>Heteroptera</taxon>
        <taxon>Panheteroptera</taxon>
        <taxon>Cimicomorpha</taxon>
        <taxon>Tingidae</taxon>
        <taxon>Corythucha</taxon>
    </lineage>
</organism>
<protein>
    <submittedName>
        <fullName evidence="10">Defensin</fullName>
    </submittedName>
</protein>
<reference evidence="10" key="1">
    <citation type="journal article" date="2017" name="Sci. Rep.">
        <title>Understanding the mechanisms of dormancy in an invasive alien Sycamore lace bug, Corythucha ciliata through transcript and metabolite profiling.</title>
        <authorList>
            <person name="Li F.Q."/>
            <person name="Fu N.N."/>
            <person name="Qu C."/>
            <person name="Wang R."/>
            <person name="Xu Y.H."/>
            <person name="Luo C."/>
        </authorList>
    </citation>
    <scope>NUCLEOTIDE SEQUENCE</scope>
    <source>
        <strain evidence="10">C38544_g1</strain>
    </source>
</reference>
<evidence type="ECO:0000256" key="6">
    <source>
        <dbReference type="ARBA" id="ARBA00023022"/>
    </source>
</evidence>
<evidence type="ECO:0000256" key="7">
    <source>
        <dbReference type="ARBA" id="ARBA00023157"/>
    </source>
</evidence>
<proteinExistence type="evidence at transcript level"/>
<feature type="region of interest" description="Disordered" evidence="8">
    <location>
        <begin position="46"/>
        <end position="83"/>
    </location>
</feature>
<keyword evidence="6" id="KW-0044">Antibiotic</keyword>